<feature type="region of interest" description="Disordered" evidence="1">
    <location>
        <begin position="31"/>
        <end position="83"/>
    </location>
</feature>
<reference evidence="3" key="2">
    <citation type="journal article" date="2008" name="Nucleic Acids Res.">
        <title>The rice annotation project database (RAP-DB): 2008 update.</title>
        <authorList>
            <consortium name="The rice annotation project (RAP)"/>
        </authorList>
    </citation>
    <scope>GENOME REANNOTATION</scope>
    <source>
        <strain evidence="3">cv. Nipponbare</strain>
    </source>
</reference>
<evidence type="ECO:0000313" key="2">
    <source>
        <dbReference type="EMBL" id="AAS07310.1"/>
    </source>
</evidence>
<organism evidence="2 3">
    <name type="scientific">Oryza sativa subsp. japonica</name>
    <name type="common">Rice</name>
    <dbReference type="NCBI Taxonomy" id="39947"/>
    <lineage>
        <taxon>Eukaryota</taxon>
        <taxon>Viridiplantae</taxon>
        <taxon>Streptophyta</taxon>
        <taxon>Embryophyta</taxon>
        <taxon>Tracheophyta</taxon>
        <taxon>Spermatophyta</taxon>
        <taxon>Magnoliopsida</taxon>
        <taxon>Liliopsida</taxon>
        <taxon>Poales</taxon>
        <taxon>Poaceae</taxon>
        <taxon>BOP clade</taxon>
        <taxon>Oryzoideae</taxon>
        <taxon>Oryzeae</taxon>
        <taxon>Oryzinae</taxon>
        <taxon>Oryza</taxon>
        <taxon>Oryza sativa</taxon>
    </lineage>
</organism>
<proteinExistence type="predicted"/>
<accession>Q75I09</accession>
<name>Q75I09_ORYSJ</name>
<protein>
    <submittedName>
        <fullName evidence="2">Uncharacterized protein</fullName>
    </submittedName>
</protein>
<dbReference type="AlphaFoldDB" id="Q75I09"/>
<feature type="compositionally biased region" description="Basic and acidic residues" evidence="1">
    <location>
        <begin position="31"/>
        <end position="41"/>
    </location>
</feature>
<dbReference type="Proteomes" id="UP000000763">
    <property type="component" value="Chromosome 3"/>
</dbReference>
<evidence type="ECO:0000313" key="3">
    <source>
        <dbReference type="Proteomes" id="UP000000763"/>
    </source>
</evidence>
<evidence type="ECO:0000256" key="1">
    <source>
        <dbReference type="SAM" id="MobiDB-lite"/>
    </source>
</evidence>
<dbReference type="EMBL" id="AC133861">
    <property type="protein sequence ID" value="AAS07310.1"/>
    <property type="molecule type" value="Genomic_DNA"/>
</dbReference>
<reference evidence="3" key="1">
    <citation type="journal article" date="2005" name="Nature">
        <title>The map-based sequence of the rice genome.</title>
        <authorList>
            <consortium name="International rice genome sequencing project (IRGSP)"/>
            <person name="Matsumoto T."/>
            <person name="Wu J."/>
            <person name="Kanamori H."/>
            <person name="Katayose Y."/>
            <person name="Fujisawa M."/>
            <person name="Namiki N."/>
            <person name="Mizuno H."/>
            <person name="Yamamoto K."/>
            <person name="Antonio B.A."/>
            <person name="Baba T."/>
            <person name="Sakata K."/>
            <person name="Nagamura Y."/>
            <person name="Aoki H."/>
            <person name="Arikawa K."/>
            <person name="Arita K."/>
            <person name="Bito T."/>
            <person name="Chiden Y."/>
            <person name="Fujitsuka N."/>
            <person name="Fukunaka R."/>
            <person name="Hamada M."/>
            <person name="Harada C."/>
            <person name="Hayashi A."/>
            <person name="Hijishita S."/>
            <person name="Honda M."/>
            <person name="Hosokawa S."/>
            <person name="Ichikawa Y."/>
            <person name="Idonuma A."/>
            <person name="Iijima M."/>
            <person name="Ikeda M."/>
            <person name="Ikeno M."/>
            <person name="Ito K."/>
            <person name="Ito S."/>
            <person name="Ito T."/>
            <person name="Ito Y."/>
            <person name="Ito Y."/>
            <person name="Iwabuchi A."/>
            <person name="Kamiya K."/>
            <person name="Karasawa W."/>
            <person name="Kurita K."/>
            <person name="Katagiri S."/>
            <person name="Kikuta A."/>
            <person name="Kobayashi H."/>
            <person name="Kobayashi N."/>
            <person name="Machita K."/>
            <person name="Maehara T."/>
            <person name="Masukawa M."/>
            <person name="Mizubayashi T."/>
            <person name="Mukai Y."/>
            <person name="Nagasaki H."/>
            <person name="Nagata Y."/>
            <person name="Naito S."/>
            <person name="Nakashima M."/>
            <person name="Nakama Y."/>
            <person name="Nakamichi Y."/>
            <person name="Nakamura M."/>
            <person name="Meguro A."/>
            <person name="Negishi M."/>
            <person name="Ohta I."/>
            <person name="Ohta T."/>
            <person name="Okamoto M."/>
            <person name="Ono N."/>
            <person name="Saji S."/>
            <person name="Sakaguchi M."/>
            <person name="Sakai K."/>
            <person name="Shibata M."/>
            <person name="Shimokawa T."/>
            <person name="Song J."/>
            <person name="Takazaki Y."/>
            <person name="Terasawa K."/>
            <person name="Tsugane M."/>
            <person name="Tsuji K."/>
            <person name="Ueda S."/>
            <person name="Waki K."/>
            <person name="Yamagata H."/>
            <person name="Yamamoto M."/>
            <person name="Yamamoto S."/>
            <person name="Yamane H."/>
            <person name="Yoshiki S."/>
            <person name="Yoshihara R."/>
            <person name="Yukawa K."/>
            <person name="Zhong H."/>
            <person name="Yano M."/>
            <person name="Yuan Q."/>
            <person name="Ouyang S."/>
            <person name="Liu J."/>
            <person name="Jones K.M."/>
            <person name="Gansberger K."/>
            <person name="Moffat K."/>
            <person name="Hill J."/>
            <person name="Bera J."/>
            <person name="Fadrosh D."/>
            <person name="Jin S."/>
            <person name="Johri S."/>
            <person name="Kim M."/>
            <person name="Overton L."/>
            <person name="Reardon M."/>
            <person name="Tsitrin T."/>
            <person name="Vuong H."/>
            <person name="Weaver B."/>
            <person name="Ciecko A."/>
            <person name="Tallon L."/>
            <person name="Jackson J."/>
            <person name="Pai G."/>
            <person name="Aken S.V."/>
            <person name="Utterback T."/>
            <person name="Reidmuller S."/>
            <person name="Feldblyum T."/>
            <person name="Hsiao J."/>
            <person name="Zismann V."/>
            <person name="Iobst S."/>
            <person name="de Vazeille A.R."/>
            <person name="Buell C.R."/>
            <person name="Ying K."/>
            <person name="Li Y."/>
            <person name="Lu T."/>
            <person name="Huang Y."/>
            <person name="Zhao Q."/>
            <person name="Feng Q."/>
            <person name="Zhang L."/>
            <person name="Zhu J."/>
            <person name="Weng Q."/>
            <person name="Mu J."/>
            <person name="Lu Y."/>
            <person name="Fan D."/>
            <person name="Liu Y."/>
            <person name="Guan J."/>
            <person name="Zhang Y."/>
            <person name="Yu S."/>
            <person name="Liu X."/>
            <person name="Zhang Y."/>
            <person name="Hong G."/>
            <person name="Han B."/>
            <person name="Choisne N."/>
            <person name="Demange N."/>
            <person name="Orjeda G."/>
            <person name="Samain S."/>
            <person name="Cattolico L."/>
            <person name="Pelletier E."/>
            <person name="Couloux A."/>
            <person name="Segurens B."/>
            <person name="Wincker P."/>
            <person name="D'Hont A."/>
            <person name="Scarpelli C."/>
            <person name="Weissenbach J."/>
            <person name="Salanoubat M."/>
            <person name="Quetier F."/>
            <person name="Yu Y."/>
            <person name="Kim H.R."/>
            <person name="Rambo T."/>
            <person name="Currie J."/>
            <person name="Collura K."/>
            <person name="Luo M."/>
            <person name="Yang T."/>
            <person name="Ammiraju J.S.S."/>
            <person name="Engler F."/>
            <person name="Soderlund C."/>
            <person name="Wing R.A."/>
            <person name="Palmer L.E."/>
            <person name="de la Bastide M."/>
            <person name="Spiegel L."/>
            <person name="Nascimento L."/>
            <person name="Zutavern T."/>
            <person name="O'Shaughnessy A."/>
            <person name="Dike S."/>
            <person name="Dedhia N."/>
            <person name="Preston R."/>
            <person name="Balija V."/>
            <person name="McCombie W.R."/>
            <person name="Chow T."/>
            <person name="Chen H."/>
            <person name="Chung M."/>
            <person name="Chen C."/>
            <person name="Shaw J."/>
            <person name="Wu H."/>
            <person name="Hsiao K."/>
            <person name="Chao Y."/>
            <person name="Chu M."/>
            <person name="Cheng C."/>
            <person name="Hour A."/>
            <person name="Lee P."/>
            <person name="Lin S."/>
            <person name="Lin Y."/>
            <person name="Liou J."/>
            <person name="Liu S."/>
            <person name="Hsing Y."/>
            <person name="Raghuvanshi S."/>
            <person name="Mohanty A."/>
            <person name="Bharti A.K."/>
            <person name="Gaur A."/>
            <person name="Gupta V."/>
            <person name="Kumar D."/>
            <person name="Ravi V."/>
            <person name="Vij S."/>
            <person name="Kapur A."/>
            <person name="Khurana P."/>
            <person name="Khurana P."/>
            <person name="Khurana J.P."/>
            <person name="Tyagi A.K."/>
            <person name="Gaikwad K."/>
            <person name="Singh A."/>
            <person name="Dalal V."/>
            <person name="Srivastava S."/>
            <person name="Dixit A."/>
            <person name="Pal A.K."/>
            <person name="Ghazi I.A."/>
            <person name="Yadav M."/>
            <person name="Pandit A."/>
            <person name="Bhargava A."/>
            <person name="Sureshbabu K."/>
            <person name="Batra K."/>
            <person name="Sharma T.R."/>
            <person name="Mohapatra T."/>
            <person name="Singh N.K."/>
            <person name="Messing J."/>
            <person name="Nelson A.B."/>
            <person name="Fuks G."/>
            <person name="Kavchok S."/>
            <person name="Keizer G."/>
            <person name="Linton E."/>
            <person name="Llaca V."/>
            <person name="Song R."/>
            <person name="Tanyolac B."/>
            <person name="Young S."/>
            <person name="Ho-Il K."/>
            <person name="Hahn J.H."/>
            <person name="Sangsakoo G."/>
            <person name="Vanavichit A."/>
            <person name="de Mattos Luiz.A.T."/>
            <person name="Zimmer P.D."/>
            <person name="Malone G."/>
            <person name="Dellagostin O."/>
            <person name="de Oliveira A.C."/>
            <person name="Bevan M."/>
            <person name="Bancroft I."/>
            <person name="Minx P."/>
            <person name="Cordum H."/>
            <person name="Wilson R."/>
            <person name="Cheng Z."/>
            <person name="Jin W."/>
            <person name="Jiang J."/>
            <person name="Leong S.A."/>
            <person name="Iwama H."/>
            <person name="Gojobori T."/>
            <person name="Itoh T."/>
            <person name="Niimura Y."/>
            <person name="Fujii Y."/>
            <person name="Habara T."/>
            <person name="Sakai H."/>
            <person name="Sato Y."/>
            <person name="Wilson G."/>
            <person name="Kumar K."/>
            <person name="McCouch S."/>
            <person name="Juretic N."/>
            <person name="Hoen D."/>
            <person name="Wright S."/>
            <person name="Bruskiewich R."/>
            <person name="Bureau T."/>
            <person name="Miyao A."/>
            <person name="Hirochika H."/>
            <person name="Nishikawa T."/>
            <person name="Kadowaki K."/>
            <person name="Sugiura M."/>
            <person name="Burr B."/>
            <person name="Sasaki T."/>
        </authorList>
    </citation>
    <scope>NUCLEOTIDE SEQUENCE [LARGE SCALE GENOMIC DNA]</scope>
    <source>
        <strain evidence="3">cv. Nipponbare</strain>
    </source>
</reference>
<gene>
    <name evidence="2" type="primary">OSJNBb0031F05.18</name>
</gene>
<sequence length="83" mass="8710">MDIGISVPSRPCHCPLVFMVKLVTGNGDEELRTRHGTEARRPPITRSSGRGPYLGGVALGRKATPARDFSGNSPAAPAARGGR</sequence>